<evidence type="ECO:0000256" key="2">
    <source>
        <dbReference type="ARBA" id="ARBA00005502"/>
    </source>
</evidence>
<evidence type="ECO:0000256" key="5">
    <source>
        <dbReference type="ARBA" id="ARBA00022958"/>
    </source>
</evidence>
<reference evidence="12" key="1">
    <citation type="submission" date="2016-03" db="EMBL/GenBank/DDBJ databases">
        <authorList>
            <person name="Sibley D."/>
            <person name="Venepally P."/>
            <person name="Karamycheva S."/>
            <person name="Hadjithomas M."/>
            <person name="Khan A."/>
            <person name="Brunk B."/>
            <person name="Roos D."/>
            <person name="Caler E."/>
            <person name="Lorenzi H."/>
        </authorList>
    </citation>
    <scope>NUCLEOTIDE SEQUENCE [LARGE SCALE GENOMIC DNA]</scope>
    <source>
        <strain evidence="12">TgCatPRC2</strain>
    </source>
</reference>
<accession>A0A151H2F8</accession>
<organism evidence="11 12">
    <name type="scientific">Toxoplasma gondii TgCatPRC2</name>
    <dbReference type="NCBI Taxonomy" id="1130821"/>
    <lineage>
        <taxon>Eukaryota</taxon>
        <taxon>Sar</taxon>
        <taxon>Alveolata</taxon>
        <taxon>Apicomplexa</taxon>
        <taxon>Conoidasida</taxon>
        <taxon>Coccidia</taxon>
        <taxon>Eucoccidiorida</taxon>
        <taxon>Eimeriorina</taxon>
        <taxon>Sarcocystidae</taxon>
        <taxon>Toxoplasma</taxon>
    </lineage>
</organism>
<comment type="cofactor">
    <cofactor evidence="1">
        <name>K(+)</name>
        <dbReference type="ChEBI" id="CHEBI:29103"/>
    </cofactor>
</comment>
<comment type="similarity">
    <text evidence="2">Belongs to the IMPDH/GMPR family.</text>
</comment>
<sequence>MNRLAGGTGVVFFLQIIGGNVVTARQAKSLIDAGVDGLRIGMGSGSICTTQVVCAVGRAQATAVYHVCKYAREHGDLPCIADGGIQNSGHVMKALALGANAVMMGSMLAGTEEAPGEYYFHNGVRVKTYRGMGSLDAMRA</sequence>
<dbReference type="InterPro" id="IPR013785">
    <property type="entry name" value="Aldolase_TIM"/>
</dbReference>
<dbReference type="VEuPathDB" id="ToxoDB:TGPRC2_426790"/>
<dbReference type="InterPro" id="IPR015875">
    <property type="entry name" value="IMP_DH/GMP_Rdtase_CS"/>
</dbReference>
<evidence type="ECO:0000256" key="8">
    <source>
        <dbReference type="ARBA" id="ARBA00048028"/>
    </source>
</evidence>
<dbReference type="Pfam" id="PF00478">
    <property type="entry name" value="IMPDH"/>
    <property type="match status" value="1"/>
</dbReference>
<evidence type="ECO:0000256" key="9">
    <source>
        <dbReference type="SAM" id="SignalP"/>
    </source>
</evidence>
<evidence type="ECO:0000256" key="1">
    <source>
        <dbReference type="ARBA" id="ARBA00001958"/>
    </source>
</evidence>
<comment type="caution">
    <text evidence="11">The sequence shown here is derived from an EMBL/GenBank/DDBJ whole genome shotgun (WGS) entry which is preliminary data.</text>
</comment>
<dbReference type="GO" id="GO:0005737">
    <property type="term" value="C:cytoplasm"/>
    <property type="evidence" value="ECO:0007669"/>
    <property type="project" value="TreeGrafter"/>
</dbReference>
<dbReference type="InterPro" id="IPR005990">
    <property type="entry name" value="IMP_DH"/>
</dbReference>
<keyword evidence="9" id="KW-0732">Signal</keyword>
<evidence type="ECO:0000256" key="6">
    <source>
        <dbReference type="ARBA" id="ARBA00023002"/>
    </source>
</evidence>
<evidence type="ECO:0000313" key="12">
    <source>
        <dbReference type="Proteomes" id="UP000075225"/>
    </source>
</evidence>
<gene>
    <name evidence="11" type="ORF">TGPRC2_426790</name>
</gene>
<evidence type="ECO:0000256" key="3">
    <source>
        <dbReference type="ARBA" id="ARBA00022749"/>
    </source>
</evidence>
<dbReference type="Gene3D" id="3.20.20.70">
    <property type="entry name" value="Aldolase class I"/>
    <property type="match status" value="1"/>
</dbReference>
<feature type="signal peptide" evidence="9">
    <location>
        <begin position="1"/>
        <end position="19"/>
    </location>
</feature>
<keyword evidence="3" id="KW-0332">GMP biosynthesis</keyword>
<dbReference type="AlphaFoldDB" id="A0A151H2F8"/>
<dbReference type="PANTHER" id="PTHR11911">
    <property type="entry name" value="INOSINE-5-MONOPHOSPHATE DEHYDROGENASE RELATED"/>
    <property type="match status" value="1"/>
</dbReference>
<evidence type="ECO:0000259" key="10">
    <source>
        <dbReference type="Pfam" id="PF00478"/>
    </source>
</evidence>
<keyword evidence="7" id="KW-0520">NAD</keyword>
<dbReference type="EMBL" id="AHZP02002606">
    <property type="protein sequence ID" value="KYK63534.1"/>
    <property type="molecule type" value="Genomic_DNA"/>
</dbReference>
<dbReference type="GO" id="GO:0006177">
    <property type="term" value="P:GMP biosynthetic process"/>
    <property type="evidence" value="ECO:0007669"/>
    <property type="project" value="UniProtKB-KW"/>
</dbReference>
<dbReference type="FunFam" id="3.20.20.70:FF:000424">
    <property type="entry name" value="Inosine-5'-monophosphate dehydrogenase 2"/>
    <property type="match status" value="1"/>
</dbReference>
<comment type="catalytic activity">
    <reaction evidence="8">
        <text>IMP + NAD(+) + H2O = XMP + NADH + H(+)</text>
        <dbReference type="Rhea" id="RHEA:11708"/>
        <dbReference type="ChEBI" id="CHEBI:15377"/>
        <dbReference type="ChEBI" id="CHEBI:15378"/>
        <dbReference type="ChEBI" id="CHEBI:57464"/>
        <dbReference type="ChEBI" id="CHEBI:57540"/>
        <dbReference type="ChEBI" id="CHEBI:57945"/>
        <dbReference type="ChEBI" id="CHEBI:58053"/>
        <dbReference type="EC" id="1.1.1.205"/>
    </reaction>
</comment>
<evidence type="ECO:0000313" key="11">
    <source>
        <dbReference type="EMBL" id="KYK63534.1"/>
    </source>
</evidence>
<dbReference type="PANTHER" id="PTHR11911:SF111">
    <property type="entry name" value="INOSINE-5'-MONOPHOSPHATE DEHYDROGENASE"/>
    <property type="match status" value="1"/>
</dbReference>
<evidence type="ECO:0000256" key="4">
    <source>
        <dbReference type="ARBA" id="ARBA00022755"/>
    </source>
</evidence>
<feature type="non-terminal residue" evidence="11">
    <location>
        <position position="140"/>
    </location>
</feature>
<dbReference type="SUPFAM" id="SSF51412">
    <property type="entry name" value="Inosine monophosphate dehydrogenase (IMPDH)"/>
    <property type="match status" value="1"/>
</dbReference>
<dbReference type="InterPro" id="IPR001093">
    <property type="entry name" value="IMP_DH_GMPRt"/>
</dbReference>
<dbReference type="Proteomes" id="UP000075225">
    <property type="component" value="Unassembled WGS sequence"/>
</dbReference>
<name>A0A151H2F8_TOXGO</name>
<proteinExistence type="inferred from homology"/>
<keyword evidence="5" id="KW-0630">Potassium</keyword>
<feature type="domain" description="IMP dehydrogenase/GMP reductase" evidence="10">
    <location>
        <begin position="14"/>
        <end position="139"/>
    </location>
</feature>
<protein>
    <submittedName>
        <fullName evidence="11">Inosine-5'-monophosphate dehydrogenase</fullName>
    </submittedName>
</protein>
<dbReference type="GO" id="GO:0003938">
    <property type="term" value="F:IMP dehydrogenase activity"/>
    <property type="evidence" value="ECO:0007669"/>
    <property type="project" value="UniProtKB-EC"/>
</dbReference>
<dbReference type="GO" id="GO:0006183">
    <property type="term" value="P:GTP biosynthetic process"/>
    <property type="evidence" value="ECO:0007669"/>
    <property type="project" value="TreeGrafter"/>
</dbReference>
<evidence type="ECO:0000256" key="7">
    <source>
        <dbReference type="ARBA" id="ARBA00023027"/>
    </source>
</evidence>
<keyword evidence="4" id="KW-0658">Purine biosynthesis</keyword>
<feature type="chain" id="PRO_5007581214" evidence="9">
    <location>
        <begin position="20"/>
        <end position="140"/>
    </location>
</feature>
<keyword evidence="6" id="KW-0560">Oxidoreductase</keyword>
<dbReference type="SMART" id="SM01240">
    <property type="entry name" value="IMPDH"/>
    <property type="match status" value="1"/>
</dbReference>
<dbReference type="PROSITE" id="PS00487">
    <property type="entry name" value="IMP_DH_GMP_RED"/>
    <property type="match status" value="1"/>
</dbReference>